<dbReference type="Proteomes" id="UP001522868">
    <property type="component" value="Unassembled WGS sequence"/>
</dbReference>
<dbReference type="Gene3D" id="3.60.40.10">
    <property type="entry name" value="PPM-type phosphatase domain"/>
    <property type="match status" value="1"/>
</dbReference>
<protein>
    <submittedName>
        <fullName evidence="3">Serine/threonine-protein phosphatase</fullName>
    </submittedName>
</protein>
<gene>
    <name evidence="3" type="ORF">M1O15_15355</name>
</gene>
<evidence type="ECO:0000256" key="1">
    <source>
        <dbReference type="ARBA" id="ARBA00022801"/>
    </source>
</evidence>
<proteinExistence type="predicted"/>
<dbReference type="SMART" id="SM00331">
    <property type="entry name" value="PP2C_SIG"/>
    <property type="match status" value="1"/>
</dbReference>
<dbReference type="InterPro" id="IPR052016">
    <property type="entry name" value="Bact_Sigma-Reg"/>
</dbReference>
<dbReference type="Pfam" id="PF07228">
    <property type="entry name" value="SpoIIE"/>
    <property type="match status" value="1"/>
</dbReference>
<dbReference type="EMBL" id="JALPTH010000013">
    <property type="protein sequence ID" value="MCK8678741.1"/>
    <property type="molecule type" value="Genomic_DNA"/>
</dbReference>
<dbReference type="InterPro" id="IPR001932">
    <property type="entry name" value="PPM-type_phosphatase-like_dom"/>
</dbReference>
<keyword evidence="4" id="KW-1185">Reference proteome</keyword>
<evidence type="ECO:0000313" key="3">
    <source>
        <dbReference type="EMBL" id="MCK8678741.1"/>
    </source>
</evidence>
<dbReference type="PANTHER" id="PTHR43156">
    <property type="entry name" value="STAGE II SPORULATION PROTEIN E-RELATED"/>
    <property type="match status" value="1"/>
</dbReference>
<evidence type="ECO:0000259" key="2">
    <source>
        <dbReference type="SMART" id="SM00331"/>
    </source>
</evidence>
<feature type="domain" description="PPM-type phosphatase" evidence="2">
    <location>
        <begin position="177"/>
        <end position="385"/>
    </location>
</feature>
<dbReference type="InterPro" id="IPR036457">
    <property type="entry name" value="PPM-type-like_dom_sf"/>
</dbReference>
<sequence>MSHSRETLAQILDAAEDAAPVRSLDVVAGHLRERFAARQVSFLFPDVVGQRVVRVSEASAAPADPDDEKAVALAGSVYDEVLRTQRISRRTGGAGEEWVVAPVTNRGDTIGLLELRLEQVTEEMLRQVGDAAHALAYIVVTDRRFTDLYHFHRRTTPFSLAAEIQHQLLPSAPSCEAAQFALAGALLPADDVGGDTYDYSLDQDTLHLSITDAMGHDTRSALLATLLVNAARGARRAGMGLADQAERIHRALKEHGGGALATGQLLCIRLDGGGAQLVNAGHPWPLRLRGGRTEEVRLEIDLPFGVGRTSPGYHVQDIDLRPGDRLLLYTDGVQDRGAASVALPELLSRTAGEHPREVVRALAAAVVEASGGRLQDDATVLCLDWHGPTGQDRHTRAGSELRP</sequence>
<accession>A0ABT0IBP3</accession>
<keyword evidence="1" id="KW-0378">Hydrolase</keyword>
<dbReference type="RefSeq" id="WP_248634383.1">
    <property type="nucleotide sequence ID" value="NZ_JALPTH010000013.1"/>
</dbReference>
<reference evidence="3 4" key="1">
    <citation type="submission" date="2022-04" db="EMBL/GenBank/DDBJ databases">
        <title>Streptomyces sp. nov. LCR6-01 isolated from Lichen of Dirinaria sp.</title>
        <authorList>
            <person name="Kanchanasin P."/>
            <person name="Tanasupawat S."/>
            <person name="Phongsopitanun W."/>
        </authorList>
    </citation>
    <scope>NUCLEOTIDE SEQUENCE [LARGE SCALE GENOMIC DNA]</scope>
    <source>
        <strain evidence="3 4">LCR6-01</strain>
    </source>
</reference>
<dbReference type="SUPFAM" id="SSF81606">
    <property type="entry name" value="PP2C-like"/>
    <property type="match status" value="1"/>
</dbReference>
<name>A0ABT0IBP3_9ACTN</name>
<dbReference type="PANTHER" id="PTHR43156:SF2">
    <property type="entry name" value="STAGE II SPORULATION PROTEIN E"/>
    <property type="match status" value="1"/>
</dbReference>
<evidence type="ECO:0000313" key="4">
    <source>
        <dbReference type="Proteomes" id="UP001522868"/>
    </source>
</evidence>
<comment type="caution">
    <text evidence="3">The sequence shown here is derived from an EMBL/GenBank/DDBJ whole genome shotgun (WGS) entry which is preliminary data.</text>
</comment>
<organism evidence="3 4">
    <name type="scientific">Streptomyces lichenis</name>
    <dbReference type="NCBI Taxonomy" id="2306967"/>
    <lineage>
        <taxon>Bacteria</taxon>
        <taxon>Bacillati</taxon>
        <taxon>Actinomycetota</taxon>
        <taxon>Actinomycetes</taxon>
        <taxon>Kitasatosporales</taxon>
        <taxon>Streptomycetaceae</taxon>
        <taxon>Streptomyces</taxon>
    </lineage>
</organism>